<keyword evidence="2" id="KW-1185">Reference proteome</keyword>
<dbReference type="Proteomes" id="UP001054945">
    <property type="component" value="Unassembled WGS sequence"/>
</dbReference>
<protein>
    <submittedName>
        <fullName evidence="1">Uncharacterized protein</fullName>
    </submittedName>
</protein>
<dbReference type="AlphaFoldDB" id="A0AAV4QAK2"/>
<gene>
    <name evidence="1" type="ORF">CEXT_704341</name>
</gene>
<organism evidence="1 2">
    <name type="scientific">Caerostris extrusa</name>
    <name type="common">Bark spider</name>
    <name type="synonym">Caerostris bankana</name>
    <dbReference type="NCBI Taxonomy" id="172846"/>
    <lineage>
        <taxon>Eukaryota</taxon>
        <taxon>Metazoa</taxon>
        <taxon>Ecdysozoa</taxon>
        <taxon>Arthropoda</taxon>
        <taxon>Chelicerata</taxon>
        <taxon>Arachnida</taxon>
        <taxon>Araneae</taxon>
        <taxon>Araneomorphae</taxon>
        <taxon>Entelegynae</taxon>
        <taxon>Araneoidea</taxon>
        <taxon>Araneidae</taxon>
        <taxon>Caerostris</taxon>
    </lineage>
</organism>
<evidence type="ECO:0000313" key="1">
    <source>
        <dbReference type="EMBL" id="GIY05352.1"/>
    </source>
</evidence>
<sequence length="75" mass="8394">MDVMYDFAHEYFSALLAMPACVVTGGSKPGVRLACPGGRNIWFCSRILLGSTAMLNPLRFYVFLRVKEPKSSNYK</sequence>
<reference evidence="1 2" key="1">
    <citation type="submission" date="2021-06" db="EMBL/GenBank/DDBJ databases">
        <title>Caerostris extrusa draft genome.</title>
        <authorList>
            <person name="Kono N."/>
            <person name="Arakawa K."/>
        </authorList>
    </citation>
    <scope>NUCLEOTIDE SEQUENCE [LARGE SCALE GENOMIC DNA]</scope>
</reference>
<evidence type="ECO:0000313" key="2">
    <source>
        <dbReference type="Proteomes" id="UP001054945"/>
    </source>
</evidence>
<proteinExistence type="predicted"/>
<comment type="caution">
    <text evidence="1">The sequence shown here is derived from an EMBL/GenBank/DDBJ whole genome shotgun (WGS) entry which is preliminary data.</text>
</comment>
<name>A0AAV4QAK2_CAEEX</name>
<accession>A0AAV4QAK2</accession>
<dbReference type="EMBL" id="BPLR01005831">
    <property type="protein sequence ID" value="GIY05352.1"/>
    <property type="molecule type" value="Genomic_DNA"/>
</dbReference>